<protein>
    <submittedName>
        <fullName evidence="1">Uncharacterized protein</fullName>
    </submittedName>
</protein>
<accession>A0A0A8ZXG6</accession>
<reference evidence="1" key="2">
    <citation type="journal article" date="2015" name="Data Brief">
        <title>Shoot transcriptome of the giant reed, Arundo donax.</title>
        <authorList>
            <person name="Barrero R.A."/>
            <person name="Guerrero F.D."/>
            <person name="Moolhuijzen P."/>
            <person name="Goolsby J.A."/>
            <person name="Tidwell J."/>
            <person name="Bellgard S.E."/>
            <person name="Bellgard M.I."/>
        </authorList>
    </citation>
    <scope>NUCLEOTIDE SEQUENCE</scope>
    <source>
        <tissue evidence="1">Shoot tissue taken approximately 20 cm above the soil surface</tissue>
    </source>
</reference>
<name>A0A0A8ZXG6_ARUDO</name>
<reference evidence="1" key="1">
    <citation type="submission" date="2014-09" db="EMBL/GenBank/DDBJ databases">
        <authorList>
            <person name="Magalhaes I.L.F."/>
            <person name="Oliveira U."/>
            <person name="Santos F.R."/>
            <person name="Vidigal T.H.D.A."/>
            <person name="Brescovit A.D."/>
            <person name="Santos A.J."/>
        </authorList>
    </citation>
    <scope>NUCLEOTIDE SEQUENCE</scope>
    <source>
        <tissue evidence="1">Shoot tissue taken approximately 20 cm above the soil surface</tissue>
    </source>
</reference>
<sequence length="59" mass="6314">MADALLVAVAVAASREKCGLEGRMVSHRMMANKSSDTAVDDAAISARRRPLLPLLPPPW</sequence>
<dbReference type="EMBL" id="GBRH01255462">
    <property type="protein sequence ID" value="JAD42433.1"/>
    <property type="molecule type" value="Transcribed_RNA"/>
</dbReference>
<evidence type="ECO:0000313" key="1">
    <source>
        <dbReference type="EMBL" id="JAD42433.1"/>
    </source>
</evidence>
<dbReference type="AlphaFoldDB" id="A0A0A8ZXG6"/>
<organism evidence="1">
    <name type="scientific">Arundo donax</name>
    <name type="common">Giant reed</name>
    <name type="synonym">Donax arundinaceus</name>
    <dbReference type="NCBI Taxonomy" id="35708"/>
    <lineage>
        <taxon>Eukaryota</taxon>
        <taxon>Viridiplantae</taxon>
        <taxon>Streptophyta</taxon>
        <taxon>Embryophyta</taxon>
        <taxon>Tracheophyta</taxon>
        <taxon>Spermatophyta</taxon>
        <taxon>Magnoliopsida</taxon>
        <taxon>Liliopsida</taxon>
        <taxon>Poales</taxon>
        <taxon>Poaceae</taxon>
        <taxon>PACMAD clade</taxon>
        <taxon>Arundinoideae</taxon>
        <taxon>Arundineae</taxon>
        <taxon>Arundo</taxon>
    </lineage>
</organism>
<proteinExistence type="predicted"/>